<name>X1TMI4_9ZZZZ</name>
<dbReference type="Gene3D" id="2.40.320.10">
    <property type="entry name" value="Hypothetical Protein Pfu-838710-001"/>
    <property type="match status" value="1"/>
</dbReference>
<dbReference type="AlphaFoldDB" id="X1TMI4"/>
<gene>
    <name evidence="1" type="ORF">S12H4_50513</name>
</gene>
<comment type="caution">
    <text evidence="1">The sequence shown here is derived from an EMBL/GenBank/DDBJ whole genome shotgun (WGS) entry which is preliminary data.</text>
</comment>
<evidence type="ECO:0008006" key="2">
    <source>
        <dbReference type="Google" id="ProtNLM"/>
    </source>
</evidence>
<protein>
    <recommendedName>
        <fullName evidence="2">CYTH domain-containing protein</fullName>
    </recommendedName>
</protein>
<feature type="non-terminal residue" evidence="1">
    <location>
        <position position="1"/>
    </location>
</feature>
<proteinExistence type="predicted"/>
<reference evidence="1" key="1">
    <citation type="journal article" date="2014" name="Front. Microbiol.">
        <title>High frequency of phylogenetically diverse reductive dehalogenase-homologous genes in deep subseafloor sedimentary metagenomes.</title>
        <authorList>
            <person name="Kawai M."/>
            <person name="Futagami T."/>
            <person name="Toyoda A."/>
            <person name="Takaki Y."/>
            <person name="Nishi S."/>
            <person name="Hori S."/>
            <person name="Arai W."/>
            <person name="Tsubouchi T."/>
            <person name="Morono Y."/>
            <person name="Uchiyama I."/>
            <person name="Ito T."/>
            <person name="Fujiyama A."/>
            <person name="Inagaki F."/>
            <person name="Takami H."/>
        </authorList>
    </citation>
    <scope>NUCLEOTIDE SEQUENCE</scope>
    <source>
        <strain evidence="1">Expedition CK06-06</strain>
    </source>
</reference>
<organism evidence="1">
    <name type="scientific">marine sediment metagenome</name>
    <dbReference type="NCBI Taxonomy" id="412755"/>
    <lineage>
        <taxon>unclassified sequences</taxon>
        <taxon>metagenomes</taxon>
        <taxon>ecological metagenomes</taxon>
    </lineage>
</organism>
<accession>X1TMI4</accession>
<sequence length="60" mass="7204">DFIPILNQYFIEVEYLAKTSKEICASQEILFDFLSQFGIRKEESIRKSYLELIVEKIERE</sequence>
<evidence type="ECO:0000313" key="1">
    <source>
        <dbReference type="EMBL" id="GAJ06538.1"/>
    </source>
</evidence>
<dbReference type="EMBL" id="BARW01031818">
    <property type="protein sequence ID" value="GAJ06538.1"/>
    <property type="molecule type" value="Genomic_DNA"/>
</dbReference>